<protein>
    <submittedName>
        <fullName evidence="1">Uncharacterized protein</fullName>
    </submittedName>
</protein>
<accession>A0A1I5H1T4</accession>
<dbReference type="STRING" id="260086.SAMN05216207_10553"/>
<reference evidence="1 2" key="1">
    <citation type="submission" date="2016-10" db="EMBL/GenBank/DDBJ databases">
        <authorList>
            <person name="de Groot N.N."/>
        </authorList>
    </citation>
    <scope>NUCLEOTIDE SEQUENCE [LARGE SCALE GENOMIC DNA]</scope>
    <source>
        <strain evidence="1 2">CGMCC 4.1877</strain>
    </source>
</reference>
<evidence type="ECO:0000313" key="2">
    <source>
        <dbReference type="Proteomes" id="UP000199614"/>
    </source>
</evidence>
<dbReference type="AlphaFoldDB" id="A0A1I5H1T4"/>
<evidence type="ECO:0000313" key="1">
    <source>
        <dbReference type="EMBL" id="SFO41996.1"/>
    </source>
</evidence>
<gene>
    <name evidence="1" type="ORF">SAMN05216207_10553</name>
</gene>
<dbReference type="EMBL" id="FOUY01000055">
    <property type="protein sequence ID" value="SFO41996.1"/>
    <property type="molecule type" value="Genomic_DNA"/>
</dbReference>
<sequence>MRPDPDRPRYTATVRRDGEFWLIHIPQRDLYTQARFEGEVELMGRDVVAIEDDVAPDSFDLDVVYE</sequence>
<keyword evidence="2" id="KW-1185">Reference proteome</keyword>
<name>A0A1I5H1T4_PSUAM</name>
<proteinExistence type="predicted"/>
<dbReference type="Proteomes" id="UP000199614">
    <property type="component" value="Unassembled WGS sequence"/>
</dbReference>
<organism evidence="1 2">
    <name type="scientific">Pseudonocardia ammonioxydans</name>
    <dbReference type="NCBI Taxonomy" id="260086"/>
    <lineage>
        <taxon>Bacteria</taxon>
        <taxon>Bacillati</taxon>
        <taxon>Actinomycetota</taxon>
        <taxon>Actinomycetes</taxon>
        <taxon>Pseudonocardiales</taxon>
        <taxon>Pseudonocardiaceae</taxon>
        <taxon>Pseudonocardia</taxon>
    </lineage>
</organism>